<reference evidence="1 2" key="1">
    <citation type="submission" date="2020-07" db="EMBL/GenBank/DDBJ databases">
        <title>Diversity of carbapenemase encoding genes among Pseudomonas putida group clinical isolates in a tertiary Brazilian hospital.</title>
        <authorList>
            <person name="Alberto-Lei F."/>
            <person name="Nodari C.S."/>
            <person name="Streling A.P."/>
            <person name="Paulino J.T."/>
            <person name="Bessa-Neto F.O."/>
            <person name="Cayo R."/>
            <person name="Gales A.C."/>
        </authorList>
    </citation>
    <scope>NUCLEOTIDE SEQUENCE [LARGE SCALE GENOMIC DNA]</scope>
    <source>
        <strain evidence="1 2">12815</strain>
    </source>
</reference>
<dbReference type="Proteomes" id="UP000545074">
    <property type="component" value="Unassembled WGS sequence"/>
</dbReference>
<gene>
    <name evidence="1" type="ORF">H4C80_23880</name>
</gene>
<organism evidence="1 2">
    <name type="scientific">Pseudomonas juntendi</name>
    <dbReference type="NCBI Taxonomy" id="2666183"/>
    <lineage>
        <taxon>Bacteria</taxon>
        <taxon>Pseudomonadati</taxon>
        <taxon>Pseudomonadota</taxon>
        <taxon>Gammaproteobacteria</taxon>
        <taxon>Pseudomonadales</taxon>
        <taxon>Pseudomonadaceae</taxon>
        <taxon>Pseudomonas</taxon>
    </lineage>
</organism>
<evidence type="ECO:0000313" key="2">
    <source>
        <dbReference type="Proteomes" id="UP000545074"/>
    </source>
</evidence>
<proteinExistence type="predicted"/>
<accession>A0A7W2KKN9</accession>
<name>A0A7W2KKN9_9PSED</name>
<sequence>MQCFMVAGAGLLMAGCAQPQYKMMKPGASEEVVIQDDAKCQNQAAMIQVADWEYRGTFAEGANIQMKQNKAYQNCMVGKGYSSIRVQ</sequence>
<protein>
    <submittedName>
        <fullName evidence="1">Uncharacterized protein</fullName>
    </submittedName>
</protein>
<comment type="caution">
    <text evidence="1">The sequence shown here is derived from an EMBL/GenBank/DDBJ whole genome shotgun (WGS) entry which is preliminary data.</text>
</comment>
<evidence type="ECO:0000313" key="1">
    <source>
        <dbReference type="EMBL" id="MBA6100134.1"/>
    </source>
</evidence>
<dbReference type="EMBL" id="JACGCX010000024">
    <property type="protein sequence ID" value="MBA6100134.1"/>
    <property type="molecule type" value="Genomic_DNA"/>
</dbReference>
<dbReference type="AlphaFoldDB" id="A0A7W2KKN9"/>